<sequence>MPERVQPAMVLHQWGVVDGDASSIASQNSDGDFIDVTRSLQDRNISTLARRAGPALRRLSLSFSPQVTDAGVYSVMHYGCVNIRYLGLLANNHISSDMLVALIGHVCQALEHLVLSTAKTDDAVVKKALCCAPNLVHLDLSYCRLVTDDAFPRPEQMPDADRQALPQLRTLVLTGCTRVGDVSVGRIARAFGTSLRTLDISYTIATSRCLCFLAVAASMNHGGSQAARGTLSLQALHMNKIAFMPGPQSAQSEVDAGVRFNVNTWSNAQFYMYVPQLTSLTIAGENYMVTDAFVAGIARHCPQLASIDVRDSIRLSHTSMFALSEHCAGLEYASFGGCLGCLDTGVLALVRGCLRLKGLNLSELGITNASLVAIGSNLHYLETLVLDMCRLISTEGIMAVVEGPNGMGCMFTLTELSFMRCRRVDEKVVEWCKQRLKPNAIVRSELC</sequence>
<dbReference type="SMART" id="SM00367">
    <property type="entry name" value="LRR_CC"/>
    <property type="match status" value="7"/>
</dbReference>
<name>A0A9W8GFV3_9FUNG</name>
<comment type="caution">
    <text evidence="1">The sequence shown here is derived from an EMBL/GenBank/DDBJ whole genome shotgun (WGS) entry which is preliminary data.</text>
</comment>
<reference evidence="1" key="1">
    <citation type="submission" date="2022-07" db="EMBL/GenBank/DDBJ databases">
        <title>Phylogenomic reconstructions and comparative analyses of Kickxellomycotina fungi.</title>
        <authorList>
            <person name="Reynolds N.K."/>
            <person name="Stajich J.E."/>
            <person name="Barry K."/>
            <person name="Grigoriev I.V."/>
            <person name="Crous P."/>
            <person name="Smith M.E."/>
        </authorList>
    </citation>
    <scope>NUCLEOTIDE SEQUENCE</scope>
    <source>
        <strain evidence="1">CBS 109367</strain>
    </source>
</reference>
<dbReference type="Gene3D" id="3.80.10.10">
    <property type="entry name" value="Ribonuclease Inhibitor"/>
    <property type="match status" value="2"/>
</dbReference>
<dbReference type="GO" id="GO:0019005">
    <property type="term" value="C:SCF ubiquitin ligase complex"/>
    <property type="evidence" value="ECO:0007669"/>
    <property type="project" value="TreeGrafter"/>
</dbReference>
<dbReference type="GO" id="GO:0031146">
    <property type="term" value="P:SCF-dependent proteasomal ubiquitin-dependent protein catabolic process"/>
    <property type="evidence" value="ECO:0007669"/>
    <property type="project" value="TreeGrafter"/>
</dbReference>
<organism evidence="1 2">
    <name type="scientific">Coemansia spiralis</name>
    <dbReference type="NCBI Taxonomy" id="417178"/>
    <lineage>
        <taxon>Eukaryota</taxon>
        <taxon>Fungi</taxon>
        <taxon>Fungi incertae sedis</taxon>
        <taxon>Zoopagomycota</taxon>
        <taxon>Kickxellomycotina</taxon>
        <taxon>Kickxellomycetes</taxon>
        <taxon>Kickxellales</taxon>
        <taxon>Kickxellaceae</taxon>
        <taxon>Coemansia</taxon>
    </lineage>
</organism>
<dbReference type="Pfam" id="PF13516">
    <property type="entry name" value="LRR_6"/>
    <property type="match status" value="1"/>
</dbReference>
<dbReference type="InterPro" id="IPR032675">
    <property type="entry name" value="LRR_dom_sf"/>
</dbReference>
<evidence type="ECO:0000313" key="2">
    <source>
        <dbReference type="Proteomes" id="UP001151516"/>
    </source>
</evidence>
<gene>
    <name evidence="1" type="ORF">IWW39_002979</name>
</gene>
<evidence type="ECO:0000313" key="1">
    <source>
        <dbReference type="EMBL" id="KAJ2687388.1"/>
    </source>
</evidence>
<dbReference type="InterPro" id="IPR006553">
    <property type="entry name" value="Leu-rich_rpt_Cys-con_subtyp"/>
</dbReference>
<accession>A0A9W8GFV3</accession>
<dbReference type="InterPro" id="IPR001611">
    <property type="entry name" value="Leu-rich_rpt"/>
</dbReference>
<proteinExistence type="predicted"/>
<protein>
    <submittedName>
        <fullName evidence="1">Uncharacterized protein</fullName>
    </submittedName>
</protein>
<dbReference type="PANTHER" id="PTHR13318">
    <property type="entry name" value="PARTNER OF PAIRED, ISOFORM B-RELATED"/>
    <property type="match status" value="1"/>
</dbReference>
<dbReference type="Proteomes" id="UP001151516">
    <property type="component" value="Unassembled WGS sequence"/>
</dbReference>
<dbReference type="OrthoDB" id="550575at2759"/>
<dbReference type="SUPFAM" id="SSF52047">
    <property type="entry name" value="RNI-like"/>
    <property type="match status" value="1"/>
</dbReference>
<keyword evidence="2" id="KW-1185">Reference proteome</keyword>
<dbReference type="EMBL" id="JANBTX010000074">
    <property type="protein sequence ID" value="KAJ2687388.1"/>
    <property type="molecule type" value="Genomic_DNA"/>
</dbReference>
<dbReference type="AlphaFoldDB" id="A0A9W8GFV3"/>